<accession>A0A172UW56</accession>
<keyword evidence="1" id="KW-0732">Signal</keyword>
<dbReference type="EMBL" id="CP015596">
    <property type="protein sequence ID" value="ANE83210.1"/>
    <property type="molecule type" value="Genomic_DNA"/>
</dbReference>
<evidence type="ECO:0000313" key="3">
    <source>
        <dbReference type="Proteomes" id="UP000077143"/>
    </source>
</evidence>
<evidence type="ECO:0000256" key="1">
    <source>
        <dbReference type="SAM" id="SignalP"/>
    </source>
</evidence>
<sequence>MRTALPVVIATAALGVLAATAAPAHAEGANVTIDQLRAQGFDVRVTRVGSAPLDECTVTDIGNVQERKRLVNVEGFDDRNAIVPVVVARTVTVSLNCAR</sequence>
<feature type="chain" id="PRO_5008002443" evidence="1">
    <location>
        <begin position="27"/>
        <end position="99"/>
    </location>
</feature>
<keyword evidence="3" id="KW-1185">Reference proteome</keyword>
<evidence type="ECO:0000313" key="2">
    <source>
        <dbReference type="EMBL" id="ANE83210.1"/>
    </source>
</evidence>
<dbReference type="KEGG" id="madi:A7U43_23715"/>
<dbReference type="OrthoDB" id="4762505at2"/>
<dbReference type="Proteomes" id="UP000077143">
    <property type="component" value="Chromosome"/>
</dbReference>
<feature type="signal peptide" evidence="1">
    <location>
        <begin position="1"/>
        <end position="26"/>
    </location>
</feature>
<proteinExistence type="predicted"/>
<organism evidence="2 3">
    <name type="scientific">Mycobacterium adipatum</name>
    <dbReference type="NCBI Taxonomy" id="1682113"/>
    <lineage>
        <taxon>Bacteria</taxon>
        <taxon>Bacillati</taxon>
        <taxon>Actinomycetota</taxon>
        <taxon>Actinomycetes</taxon>
        <taxon>Mycobacteriales</taxon>
        <taxon>Mycobacteriaceae</taxon>
        <taxon>Mycobacterium</taxon>
    </lineage>
</organism>
<dbReference type="STRING" id="1682113.A7U43_23715"/>
<reference evidence="2 3" key="1">
    <citation type="submission" date="2016-05" db="EMBL/GenBank/DDBJ databases">
        <title>Complete genome sequence of a phthalic acid esters degrading Mycobacterium sp. YC-RL4.</title>
        <authorList>
            <person name="Ren L."/>
            <person name="Fan S."/>
            <person name="Ruth N."/>
            <person name="Jia Y."/>
            <person name="Wang J."/>
            <person name="Qiao C."/>
        </authorList>
    </citation>
    <scope>NUCLEOTIDE SEQUENCE [LARGE SCALE GENOMIC DNA]</scope>
    <source>
        <strain evidence="2 3">YC-RL4</strain>
    </source>
</reference>
<dbReference type="RefSeq" id="WP_068003600.1">
    <property type="nucleotide sequence ID" value="NZ_CP015596.1"/>
</dbReference>
<dbReference type="AlphaFoldDB" id="A0A172UW56"/>
<name>A0A172UW56_9MYCO</name>
<protein>
    <submittedName>
        <fullName evidence="2">Uncharacterized protein</fullName>
    </submittedName>
</protein>
<gene>
    <name evidence="2" type="ORF">A7U43_23715</name>
</gene>